<evidence type="ECO:0000313" key="1">
    <source>
        <dbReference type="EMBL" id="KAJ1146615.1"/>
    </source>
</evidence>
<reference evidence="1" key="1">
    <citation type="journal article" date="2022" name="bioRxiv">
        <title>Sequencing and chromosome-scale assembly of the giantPleurodeles waltlgenome.</title>
        <authorList>
            <person name="Brown T."/>
            <person name="Elewa A."/>
            <person name="Iarovenko S."/>
            <person name="Subramanian E."/>
            <person name="Araus A.J."/>
            <person name="Petzold A."/>
            <person name="Susuki M."/>
            <person name="Suzuki K.-i.T."/>
            <person name="Hayashi T."/>
            <person name="Toyoda A."/>
            <person name="Oliveira C."/>
            <person name="Osipova E."/>
            <person name="Leigh N.D."/>
            <person name="Simon A."/>
            <person name="Yun M.H."/>
        </authorList>
    </citation>
    <scope>NUCLEOTIDE SEQUENCE</scope>
    <source>
        <strain evidence="1">20211129_DDA</strain>
        <tissue evidence="1">Liver</tissue>
    </source>
</reference>
<protein>
    <submittedName>
        <fullName evidence="1">Uncharacterized protein</fullName>
    </submittedName>
</protein>
<proteinExistence type="predicted"/>
<evidence type="ECO:0000313" key="2">
    <source>
        <dbReference type="Proteomes" id="UP001066276"/>
    </source>
</evidence>
<name>A0AAV7R7D1_PLEWA</name>
<dbReference type="Proteomes" id="UP001066276">
    <property type="component" value="Chromosome 6"/>
</dbReference>
<dbReference type="EMBL" id="JANPWB010000010">
    <property type="protein sequence ID" value="KAJ1146615.1"/>
    <property type="molecule type" value="Genomic_DNA"/>
</dbReference>
<accession>A0AAV7R7D1</accession>
<keyword evidence="2" id="KW-1185">Reference proteome</keyword>
<gene>
    <name evidence="1" type="ORF">NDU88_012880</name>
</gene>
<dbReference type="AlphaFoldDB" id="A0AAV7R7D1"/>
<comment type="caution">
    <text evidence="1">The sequence shown here is derived from an EMBL/GenBank/DDBJ whole genome shotgun (WGS) entry which is preliminary data.</text>
</comment>
<sequence>MGRRYCRLSPGEAASVNHWAHVQPSSRDSSAPALANLQGLISTRTGKTASVRTTGLRCSLPPGTHQHPHWQNCKDSSAPALAKLQVCELLGSRAAFLQGLISTRTGKTASALTTAAGLTCSLPPGTHQHPYWQNCKRTNRWAHVQPSSGDSSAPVLAKLQVREPLPLDSRAAFLQGLISICTGETESVRTTGLTCSLRPGIHQHPLWQN</sequence>
<organism evidence="1 2">
    <name type="scientific">Pleurodeles waltl</name>
    <name type="common">Iberian ribbed newt</name>
    <dbReference type="NCBI Taxonomy" id="8319"/>
    <lineage>
        <taxon>Eukaryota</taxon>
        <taxon>Metazoa</taxon>
        <taxon>Chordata</taxon>
        <taxon>Craniata</taxon>
        <taxon>Vertebrata</taxon>
        <taxon>Euteleostomi</taxon>
        <taxon>Amphibia</taxon>
        <taxon>Batrachia</taxon>
        <taxon>Caudata</taxon>
        <taxon>Salamandroidea</taxon>
        <taxon>Salamandridae</taxon>
        <taxon>Pleurodelinae</taxon>
        <taxon>Pleurodeles</taxon>
    </lineage>
</organism>